<protein>
    <submittedName>
        <fullName evidence="2">Uncharacterized protein</fullName>
    </submittedName>
</protein>
<organism evidence="2 3">
    <name type="scientific">Stylosanthes scabra</name>
    <dbReference type="NCBI Taxonomy" id="79078"/>
    <lineage>
        <taxon>Eukaryota</taxon>
        <taxon>Viridiplantae</taxon>
        <taxon>Streptophyta</taxon>
        <taxon>Embryophyta</taxon>
        <taxon>Tracheophyta</taxon>
        <taxon>Spermatophyta</taxon>
        <taxon>Magnoliopsida</taxon>
        <taxon>eudicotyledons</taxon>
        <taxon>Gunneridae</taxon>
        <taxon>Pentapetalae</taxon>
        <taxon>rosids</taxon>
        <taxon>fabids</taxon>
        <taxon>Fabales</taxon>
        <taxon>Fabaceae</taxon>
        <taxon>Papilionoideae</taxon>
        <taxon>50 kb inversion clade</taxon>
        <taxon>dalbergioids sensu lato</taxon>
        <taxon>Dalbergieae</taxon>
        <taxon>Pterocarpus clade</taxon>
        <taxon>Stylosanthes</taxon>
    </lineage>
</organism>
<sequence length="174" mass="19248">MRKAQRRTESQITHLTKLLTKVANQVAVNSTTSSPPPNPNPLPSQPLPNPKGGINMVQKWEKEENKKKTRGEEEDEKEEVNEGEAKEESEAEEEEETFFVAMMFEKSKVDKLEIPPKCEDPGPCLVTCEIRGKSNDVFTTADLGVVSILGIAENVLVKVGGLTILCGLSRHKGY</sequence>
<proteinExistence type="predicted"/>
<keyword evidence="3" id="KW-1185">Reference proteome</keyword>
<evidence type="ECO:0000256" key="1">
    <source>
        <dbReference type="SAM" id="MobiDB-lite"/>
    </source>
</evidence>
<accession>A0ABU6YP96</accession>
<name>A0ABU6YP96_9FABA</name>
<dbReference type="EMBL" id="JASCZI010242865">
    <property type="protein sequence ID" value="MED6212230.1"/>
    <property type="molecule type" value="Genomic_DNA"/>
</dbReference>
<reference evidence="2 3" key="1">
    <citation type="journal article" date="2023" name="Plants (Basel)">
        <title>Bridging the Gap: Combining Genomics and Transcriptomics Approaches to Understand Stylosanthes scabra, an Orphan Legume from the Brazilian Caatinga.</title>
        <authorList>
            <person name="Ferreira-Neto J.R.C."/>
            <person name="da Silva M.D."/>
            <person name="Binneck E."/>
            <person name="de Melo N.F."/>
            <person name="da Silva R.H."/>
            <person name="de Melo A.L.T.M."/>
            <person name="Pandolfi V."/>
            <person name="Bustamante F.O."/>
            <person name="Brasileiro-Vidal A.C."/>
            <person name="Benko-Iseppon A.M."/>
        </authorList>
    </citation>
    <scope>NUCLEOTIDE SEQUENCE [LARGE SCALE GENOMIC DNA]</scope>
    <source>
        <tissue evidence="2">Leaves</tissue>
    </source>
</reference>
<feature type="compositionally biased region" description="Acidic residues" evidence="1">
    <location>
        <begin position="72"/>
        <end position="82"/>
    </location>
</feature>
<gene>
    <name evidence="2" type="ORF">PIB30_081269</name>
</gene>
<feature type="compositionally biased region" description="Pro residues" evidence="1">
    <location>
        <begin position="34"/>
        <end position="49"/>
    </location>
</feature>
<evidence type="ECO:0000313" key="3">
    <source>
        <dbReference type="Proteomes" id="UP001341840"/>
    </source>
</evidence>
<dbReference type="Proteomes" id="UP001341840">
    <property type="component" value="Unassembled WGS sequence"/>
</dbReference>
<feature type="region of interest" description="Disordered" evidence="1">
    <location>
        <begin position="23"/>
        <end position="95"/>
    </location>
</feature>
<comment type="caution">
    <text evidence="2">The sequence shown here is derived from an EMBL/GenBank/DDBJ whole genome shotgun (WGS) entry which is preliminary data.</text>
</comment>
<evidence type="ECO:0000313" key="2">
    <source>
        <dbReference type="EMBL" id="MED6212230.1"/>
    </source>
</evidence>